<dbReference type="RefSeq" id="WP_146395811.1">
    <property type="nucleotide sequence ID" value="NZ_SJPJ01000001.1"/>
</dbReference>
<organism evidence="1 2">
    <name type="scientific">Novipirellula herctigrandis</name>
    <dbReference type="NCBI Taxonomy" id="2527986"/>
    <lineage>
        <taxon>Bacteria</taxon>
        <taxon>Pseudomonadati</taxon>
        <taxon>Planctomycetota</taxon>
        <taxon>Planctomycetia</taxon>
        <taxon>Pirellulales</taxon>
        <taxon>Pirellulaceae</taxon>
        <taxon>Novipirellula</taxon>
    </lineage>
</organism>
<keyword evidence="2" id="KW-1185">Reference proteome</keyword>
<dbReference type="EMBL" id="SJPJ01000001">
    <property type="protein sequence ID" value="TWT80641.1"/>
    <property type="molecule type" value="Genomic_DNA"/>
</dbReference>
<dbReference type="OrthoDB" id="7053243at2"/>
<dbReference type="AlphaFoldDB" id="A0A5C5Z1G3"/>
<proteinExistence type="predicted"/>
<name>A0A5C5Z1G3_9BACT</name>
<dbReference type="Proteomes" id="UP000315010">
    <property type="component" value="Unassembled WGS sequence"/>
</dbReference>
<sequence>MKALRESHERLAEHFGNQRSAEQNAVAPTYFGDHGLAADERETLCGLVRSGLQCKRLDSFDWSSAYLPLLVCAVEVGYEYQGNGTDFWPRLEEKVGHAFDVDDRVRLSSWFAKASARYGGVAPGESDWEKAFCHIAWPITHAVAAKDIRRPFADCLRRFRRDVTNEALKDETIVSDLAKISTPVGSRRFRTWLDRPAVVAGIVRDLLGGKPLDDAGLFSKSFRDRLITDLRNEPEIRRAVRQVETGRKTKPRNLEGKSEATKAAEVRFGEFFLRQDENGGFEFCGEMPELPKSVQRSLKPIRGRWKVRPWGHPGANPIPSDCLRSTRGHFLVSFSYVARTDAETAFFTGLEELSLDDDAKGWLESVRFPAAEMLAFPPMDLSDDTSHCIGSRTPHRGKIWVLARRSVVQSRRSAEDESHCRHVGDVDGGEIYEFEADNAEVRQWLGWPPASVASEKVEASFSWLRPSPVSIDSKNQPVYTTDDEIGVSVIGDEPVQVVLRRGQTELARELVSSVATLSIESKGAYELVVLRGDQELESFSFVIVDEKGDGFIEPDPETPWHAVVSHVDAGETELSRKDLFNRRLNLDIIGDRGIENLSAKMTLSPGDASVTVRLDRIPTRLAANHPVWDELSQQLTAAVLKSPCDLSLSVEIEGLSHDTWLLEAELQTLWWEHDEDGIPLAVSDDGPFEVRRQCVINGTWIDEPTKGDPFISIALDRDGNELHFDARVGVHGDSRLQRQLLSPKRLLRQMDDVGDNAGLRSITQRYLQLSSASSSSLTAEFNRVGAAQAIRAWILHSVCGPNWIHKQREFCKIESANPVEIWWECQSKRNDLLQPPSEDERSLPDSLPAIVLAEFDQVLPDSWWDGSISEIEADDAEPLDSIFQYLIDDDTVMVDAEALTTSLRHANQRLCGAHLADLLIPADSGDELLAWHVSEMSITDCASDLHSWIRRSLGRGRGRQTWATSELQTWLNLLIYPERLRKQPWETVLEKLLHDRPVARAGAFVAWRLEQNARLNTAQTIKEAT</sequence>
<evidence type="ECO:0000313" key="2">
    <source>
        <dbReference type="Proteomes" id="UP000315010"/>
    </source>
</evidence>
<comment type="caution">
    <text evidence="1">The sequence shown here is derived from an EMBL/GenBank/DDBJ whole genome shotgun (WGS) entry which is preliminary data.</text>
</comment>
<accession>A0A5C5Z1G3</accession>
<reference evidence="1 2" key="1">
    <citation type="submission" date="2019-02" db="EMBL/GenBank/DDBJ databases">
        <title>Deep-cultivation of Planctomycetes and their phenomic and genomic characterization uncovers novel biology.</title>
        <authorList>
            <person name="Wiegand S."/>
            <person name="Jogler M."/>
            <person name="Boedeker C."/>
            <person name="Pinto D."/>
            <person name="Vollmers J."/>
            <person name="Rivas-Marin E."/>
            <person name="Kohn T."/>
            <person name="Peeters S.H."/>
            <person name="Heuer A."/>
            <person name="Rast P."/>
            <person name="Oberbeckmann S."/>
            <person name="Bunk B."/>
            <person name="Jeske O."/>
            <person name="Meyerdierks A."/>
            <person name="Storesund J.E."/>
            <person name="Kallscheuer N."/>
            <person name="Luecker S."/>
            <person name="Lage O.M."/>
            <person name="Pohl T."/>
            <person name="Merkel B.J."/>
            <person name="Hornburger P."/>
            <person name="Mueller R.-W."/>
            <person name="Bruemmer F."/>
            <person name="Labrenz M."/>
            <person name="Spormann A.M."/>
            <person name="Op Den Camp H."/>
            <person name="Overmann J."/>
            <person name="Amann R."/>
            <person name="Jetten M.S.M."/>
            <person name="Mascher T."/>
            <person name="Medema M.H."/>
            <person name="Devos D.P."/>
            <person name="Kaster A.-K."/>
            <person name="Ovreas L."/>
            <person name="Rohde M."/>
            <person name="Galperin M.Y."/>
            <person name="Jogler C."/>
        </authorList>
    </citation>
    <scope>NUCLEOTIDE SEQUENCE [LARGE SCALE GENOMIC DNA]</scope>
    <source>
        <strain evidence="1 2">CA13</strain>
    </source>
</reference>
<evidence type="ECO:0000313" key="1">
    <source>
        <dbReference type="EMBL" id="TWT80641.1"/>
    </source>
</evidence>
<gene>
    <name evidence="1" type="ORF">CA13_20860</name>
</gene>
<protein>
    <submittedName>
        <fullName evidence="1">Uncharacterized protein</fullName>
    </submittedName>
</protein>